<proteinExistence type="predicted"/>
<protein>
    <submittedName>
        <fullName evidence="1">Uncharacterized protein</fullName>
    </submittedName>
</protein>
<name>A0A0C3B2X5_PILCF</name>
<reference evidence="1 2" key="1">
    <citation type="submission" date="2014-04" db="EMBL/GenBank/DDBJ databases">
        <authorList>
            <consortium name="DOE Joint Genome Institute"/>
            <person name="Kuo A."/>
            <person name="Tarkka M."/>
            <person name="Buscot F."/>
            <person name="Kohler A."/>
            <person name="Nagy L.G."/>
            <person name="Floudas D."/>
            <person name="Copeland A."/>
            <person name="Barry K.W."/>
            <person name="Cichocki N."/>
            <person name="Veneault-Fourrey C."/>
            <person name="LaButti K."/>
            <person name="Lindquist E.A."/>
            <person name="Lipzen A."/>
            <person name="Lundell T."/>
            <person name="Morin E."/>
            <person name="Murat C."/>
            <person name="Sun H."/>
            <person name="Tunlid A."/>
            <person name="Henrissat B."/>
            <person name="Grigoriev I.V."/>
            <person name="Hibbett D.S."/>
            <person name="Martin F."/>
            <person name="Nordberg H.P."/>
            <person name="Cantor M.N."/>
            <person name="Hua S.X."/>
        </authorList>
    </citation>
    <scope>NUCLEOTIDE SEQUENCE [LARGE SCALE GENOMIC DNA]</scope>
    <source>
        <strain evidence="1 2">F 1598</strain>
    </source>
</reference>
<keyword evidence="2" id="KW-1185">Reference proteome</keyword>
<gene>
    <name evidence="1" type="ORF">PILCRDRAFT_526436</name>
</gene>
<sequence>MTLSTSQPLVPRGIRPVTLYRRARHQRRHQAHWVTRRTTLPRLCIKITSASLNYLSCIDMHNLGSIRYTVPVQQFSFISWSPLRHLQNDVVARVLDPDDICTCRSYTLAACKLHERFSL</sequence>
<dbReference type="HOGENOM" id="CLU_2062363_0_0_1"/>
<dbReference type="AlphaFoldDB" id="A0A0C3B2X5"/>
<dbReference type="InParanoid" id="A0A0C3B2X5"/>
<accession>A0A0C3B2X5</accession>
<dbReference type="Proteomes" id="UP000054166">
    <property type="component" value="Unassembled WGS sequence"/>
</dbReference>
<evidence type="ECO:0000313" key="1">
    <source>
        <dbReference type="EMBL" id="KIM80563.1"/>
    </source>
</evidence>
<dbReference type="EMBL" id="KN833003">
    <property type="protein sequence ID" value="KIM80563.1"/>
    <property type="molecule type" value="Genomic_DNA"/>
</dbReference>
<organism evidence="1 2">
    <name type="scientific">Piloderma croceum (strain F 1598)</name>
    <dbReference type="NCBI Taxonomy" id="765440"/>
    <lineage>
        <taxon>Eukaryota</taxon>
        <taxon>Fungi</taxon>
        <taxon>Dikarya</taxon>
        <taxon>Basidiomycota</taxon>
        <taxon>Agaricomycotina</taxon>
        <taxon>Agaricomycetes</taxon>
        <taxon>Agaricomycetidae</taxon>
        <taxon>Atheliales</taxon>
        <taxon>Atheliaceae</taxon>
        <taxon>Piloderma</taxon>
    </lineage>
</organism>
<reference evidence="2" key="2">
    <citation type="submission" date="2015-01" db="EMBL/GenBank/DDBJ databases">
        <title>Evolutionary Origins and Diversification of the Mycorrhizal Mutualists.</title>
        <authorList>
            <consortium name="DOE Joint Genome Institute"/>
            <consortium name="Mycorrhizal Genomics Consortium"/>
            <person name="Kohler A."/>
            <person name="Kuo A."/>
            <person name="Nagy L.G."/>
            <person name="Floudas D."/>
            <person name="Copeland A."/>
            <person name="Barry K.W."/>
            <person name="Cichocki N."/>
            <person name="Veneault-Fourrey C."/>
            <person name="LaButti K."/>
            <person name="Lindquist E.A."/>
            <person name="Lipzen A."/>
            <person name="Lundell T."/>
            <person name="Morin E."/>
            <person name="Murat C."/>
            <person name="Riley R."/>
            <person name="Ohm R."/>
            <person name="Sun H."/>
            <person name="Tunlid A."/>
            <person name="Henrissat B."/>
            <person name="Grigoriev I.V."/>
            <person name="Hibbett D.S."/>
            <person name="Martin F."/>
        </authorList>
    </citation>
    <scope>NUCLEOTIDE SEQUENCE [LARGE SCALE GENOMIC DNA]</scope>
    <source>
        <strain evidence="2">F 1598</strain>
    </source>
</reference>
<evidence type="ECO:0000313" key="2">
    <source>
        <dbReference type="Proteomes" id="UP000054166"/>
    </source>
</evidence>